<evidence type="ECO:0000313" key="3">
    <source>
        <dbReference type="EMBL" id="MCI3278947.1"/>
    </source>
</evidence>
<dbReference type="PANTHER" id="PTHR34980">
    <property type="entry name" value="INNER MEMBRANE PROTEIN-RELATED-RELATED"/>
    <property type="match status" value="1"/>
</dbReference>
<proteinExistence type="predicted"/>
<keyword evidence="2" id="KW-0812">Transmembrane</keyword>
<evidence type="ECO:0000313" key="4">
    <source>
        <dbReference type="Proteomes" id="UP001165269"/>
    </source>
</evidence>
<keyword evidence="2" id="KW-1133">Transmembrane helix</keyword>
<keyword evidence="4" id="KW-1185">Reference proteome</keyword>
<evidence type="ECO:0000256" key="1">
    <source>
        <dbReference type="SAM" id="MobiDB-lite"/>
    </source>
</evidence>
<keyword evidence="2" id="KW-0472">Membrane</keyword>
<reference evidence="3" key="1">
    <citation type="submission" date="2022-03" db="EMBL/GenBank/DDBJ databases">
        <title>Streptomyces 7R015 and 7R016 isolated from Barleria lupulina in Thailand.</title>
        <authorList>
            <person name="Kanchanasin P."/>
            <person name="Phongsopitanun W."/>
            <person name="Tanasupawat S."/>
        </authorList>
    </citation>
    <scope>NUCLEOTIDE SEQUENCE</scope>
    <source>
        <strain evidence="3">7R015</strain>
    </source>
</reference>
<dbReference type="PANTHER" id="PTHR34980:SF2">
    <property type="entry name" value="INNER MEMBRANE PROTEIN YHAH-RELATED"/>
    <property type="match status" value="1"/>
</dbReference>
<dbReference type="EMBL" id="JALDAY010000022">
    <property type="protein sequence ID" value="MCI3278947.1"/>
    <property type="molecule type" value="Genomic_DNA"/>
</dbReference>
<organism evidence="3 4">
    <name type="scientific">Streptomyces cylindrosporus</name>
    <dbReference type="NCBI Taxonomy" id="2927583"/>
    <lineage>
        <taxon>Bacteria</taxon>
        <taxon>Bacillati</taxon>
        <taxon>Actinomycetota</taxon>
        <taxon>Actinomycetes</taxon>
        <taxon>Kitasatosporales</taxon>
        <taxon>Streptomycetaceae</taxon>
        <taxon>Streptomyces</taxon>
    </lineage>
</organism>
<accession>A0ABS9YNV4</accession>
<dbReference type="RefSeq" id="WP_242778216.1">
    <property type="nucleotide sequence ID" value="NZ_JALDAY010000022.1"/>
</dbReference>
<dbReference type="Proteomes" id="UP001165269">
    <property type="component" value="Unassembled WGS sequence"/>
</dbReference>
<feature type="transmembrane region" description="Helical" evidence="2">
    <location>
        <begin position="49"/>
        <end position="68"/>
    </location>
</feature>
<dbReference type="Pfam" id="PF05656">
    <property type="entry name" value="DUF805"/>
    <property type="match status" value="1"/>
</dbReference>
<feature type="transmembrane region" description="Helical" evidence="2">
    <location>
        <begin position="80"/>
        <end position="100"/>
    </location>
</feature>
<protein>
    <submittedName>
        <fullName evidence="3">DUF805 domain-containing protein</fullName>
    </submittedName>
</protein>
<comment type="caution">
    <text evidence="3">The sequence shown here is derived from an EMBL/GenBank/DDBJ whole genome shotgun (WGS) entry which is preliminary data.</text>
</comment>
<evidence type="ECO:0000256" key="2">
    <source>
        <dbReference type="SAM" id="Phobius"/>
    </source>
</evidence>
<name>A0ABS9YNV4_9ACTN</name>
<feature type="transmembrane region" description="Helical" evidence="2">
    <location>
        <begin position="23"/>
        <end position="43"/>
    </location>
</feature>
<dbReference type="InterPro" id="IPR008523">
    <property type="entry name" value="DUF805"/>
</dbReference>
<sequence length="123" mass="13475">MSWFIEALKKYAVFSGRSRRKEYWNFALFVGIVYVVLMVLALATKTAALFALVGIFYLGILIPSLAVGVRRLHDTGRSGWWLLFGIVPIVGPITLLVFAVSDSQPGPNQYGPNPKEAAPAYAG</sequence>
<feature type="region of interest" description="Disordered" evidence="1">
    <location>
        <begin position="104"/>
        <end position="123"/>
    </location>
</feature>
<gene>
    <name evidence="3" type="ORF">MQP27_48585</name>
</gene>